<evidence type="ECO:0000313" key="3">
    <source>
        <dbReference type="EMBL" id="MFB9103280.1"/>
    </source>
</evidence>
<evidence type="ECO:0000259" key="2">
    <source>
        <dbReference type="Pfam" id="PF04892"/>
    </source>
</evidence>
<evidence type="ECO:0000313" key="4">
    <source>
        <dbReference type="Proteomes" id="UP001589590"/>
    </source>
</evidence>
<dbReference type="InterPro" id="IPR006976">
    <property type="entry name" value="VanZ-like"/>
</dbReference>
<dbReference type="PANTHER" id="PTHR28008:SF1">
    <property type="entry name" value="DOMAIN PROTEIN, PUTATIVE (AFU_ORTHOLOGUE AFUA_3G10980)-RELATED"/>
    <property type="match status" value="1"/>
</dbReference>
<name>A0ABV5GW57_9FLAO</name>
<dbReference type="PANTHER" id="PTHR28008">
    <property type="entry name" value="DOMAIN PROTEIN, PUTATIVE (AFU_ORTHOLOGUE AFUA_3G10980)-RELATED"/>
    <property type="match status" value="1"/>
</dbReference>
<proteinExistence type="predicted"/>
<organism evidence="3 4">
    <name type="scientific">Algibacter miyuki</name>
    <dbReference type="NCBI Taxonomy" id="1306933"/>
    <lineage>
        <taxon>Bacteria</taxon>
        <taxon>Pseudomonadati</taxon>
        <taxon>Bacteroidota</taxon>
        <taxon>Flavobacteriia</taxon>
        <taxon>Flavobacteriales</taxon>
        <taxon>Flavobacteriaceae</taxon>
        <taxon>Algibacter</taxon>
    </lineage>
</organism>
<dbReference type="EMBL" id="JBHMFA010000001">
    <property type="protein sequence ID" value="MFB9103280.1"/>
    <property type="molecule type" value="Genomic_DNA"/>
</dbReference>
<sequence>MLKKIALPTAILYTIVLTLACLMSLKNVPSLGVSFADKIYHFGAYAVFTTLWSAAFVFNIKLSTKKALIYACGFAIVFGVVIEVLQGTVTAYRSMDVYDIVANSLGALLTTLILWQINKMQVKK</sequence>
<accession>A0ABV5GW57</accession>
<dbReference type="PROSITE" id="PS51257">
    <property type="entry name" value="PROKAR_LIPOPROTEIN"/>
    <property type="match status" value="1"/>
</dbReference>
<feature type="transmembrane region" description="Helical" evidence="1">
    <location>
        <begin position="67"/>
        <end position="85"/>
    </location>
</feature>
<keyword evidence="1" id="KW-0812">Transmembrane</keyword>
<gene>
    <name evidence="3" type="ORF">ACFFU1_00110</name>
</gene>
<dbReference type="Proteomes" id="UP001589590">
    <property type="component" value="Unassembled WGS sequence"/>
</dbReference>
<feature type="transmembrane region" description="Helical" evidence="1">
    <location>
        <begin position="39"/>
        <end position="60"/>
    </location>
</feature>
<keyword evidence="1" id="KW-1133">Transmembrane helix</keyword>
<reference evidence="3 4" key="1">
    <citation type="submission" date="2024-09" db="EMBL/GenBank/DDBJ databases">
        <authorList>
            <person name="Sun Q."/>
            <person name="Mori K."/>
        </authorList>
    </citation>
    <scope>NUCLEOTIDE SEQUENCE [LARGE SCALE GENOMIC DNA]</scope>
    <source>
        <strain evidence="3 4">CECT 8300</strain>
    </source>
</reference>
<dbReference type="RefSeq" id="WP_290268692.1">
    <property type="nucleotide sequence ID" value="NZ_JAUFQP010000007.1"/>
</dbReference>
<protein>
    <submittedName>
        <fullName evidence="3">VanZ family protein</fullName>
    </submittedName>
</protein>
<dbReference type="Pfam" id="PF04892">
    <property type="entry name" value="VanZ"/>
    <property type="match status" value="1"/>
</dbReference>
<comment type="caution">
    <text evidence="3">The sequence shown here is derived from an EMBL/GenBank/DDBJ whole genome shotgun (WGS) entry which is preliminary data.</text>
</comment>
<keyword evidence="4" id="KW-1185">Reference proteome</keyword>
<dbReference type="NCBIfam" id="NF037970">
    <property type="entry name" value="vanZ_1"/>
    <property type="match status" value="1"/>
</dbReference>
<feature type="transmembrane region" description="Helical" evidence="1">
    <location>
        <begin position="97"/>
        <end position="115"/>
    </location>
</feature>
<feature type="domain" description="VanZ-like" evidence="2">
    <location>
        <begin position="39"/>
        <end position="115"/>
    </location>
</feature>
<feature type="transmembrane region" description="Helical" evidence="1">
    <location>
        <begin position="7"/>
        <end position="27"/>
    </location>
</feature>
<evidence type="ECO:0000256" key="1">
    <source>
        <dbReference type="SAM" id="Phobius"/>
    </source>
</evidence>
<keyword evidence="1" id="KW-0472">Membrane</keyword>